<name>A0AAV8TU30_9ROSI</name>
<sequence>MMLKSLLLLLLQGWGSNACLVEERVALLQLKASFNCPYCIDFNGMRTWGKEVDCCKWRGVGCNASTGRVYELTLDLFRYRAEFEDNWYFNASMFLPFQELRSLSLQHNHIVSCVENEDFEWLASNITLEHLDLSYNKLGNAVLPSVAGFSSLKSLDMSKTGLKDINELQKLRNLEILHLGDNDLNNNVLPLLLGLHSLKTLDLSYTRLKGSINMEDGVCNGSNFQLESLKSFSKLESLHLENNTFTGILFPRELENVKDLYLNESALDVNFLQSLDPLRSLQTLSMKSINASIPTFQSLCHFTNLQELDLSDNNLSGNLPHCLLNLTLLQDLDLSSNHFIGNISQSPLKFLTTLTSQSLEYNQLEIPSSLSPFFNHSKLKNFDALENEVYTETKVVNRNLAPKFQLESLLLSSTTGGGSFPEFLYHQHDLHYLHIYDIPMIGLGFPGWLLENNTKLEILAISNCSLSGSLRFPARNPNATLTQLDLSRNHLYGRIPNKMCAYFPRLYWLELSKNEFNGSIPESLSNCSVLKVFVMHDNKLFDKVPNWIATMDSLKVLDLSKNMLFGSIPARLGTTHLLSLSENRLEGPFPQIFDSNNLKVLDLSHNCLTGIIPKWIEKFYQLSYLFLSYNYFTGEIPVNLWKMKNELKVVDLSHNKLSILSTNYSYKYKKETFDFRIYIAGEFEFVVKGNIFCYTLEQIIDMNFIGLDLSCNNLIGQIPFEFGNIRGINLLNLSHNSLFGPGWTLDLSCNNLSGTIPHQLVELNFLEVFSVSYNNFSGKTPNRVAQFVTFDENSYEGNPFLCGSPLPKNCTPEATTIPSSNDDEVDDGFVDKNAFNISFSVTFTIILITMFAILYINPYWRQAWLYFIEKTLDSCYYFFVDNFSFLSKLGIRSFLYVTCYFSSTF</sequence>
<dbReference type="SMART" id="SM00365">
    <property type="entry name" value="LRR_SD22"/>
    <property type="match status" value="7"/>
</dbReference>
<feature type="chain" id="PRO_5044001156" description="Leucine-rich repeat-containing N-terminal plant-type domain-containing protein" evidence="8">
    <location>
        <begin position="19"/>
        <end position="905"/>
    </location>
</feature>
<evidence type="ECO:0000256" key="1">
    <source>
        <dbReference type="ARBA" id="ARBA00004167"/>
    </source>
</evidence>
<dbReference type="Proteomes" id="UP001159364">
    <property type="component" value="Linkage Group LG03"/>
</dbReference>
<dbReference type="PROSITE" id="PS51450">
    <property type="entry name" value="LRR"/>
    <property type="match status" value="2"/>
</dbReference>
<keyword evidence="8" id="KW-0732">Signal</keyword>
<keyword evidence="4" id="KW-0677">Repeat</keyword>
<keyword evidence="3 7" id="KW-0812">Transmembrane</keyword>
<evidence type="ECO:0000256" key="5">
    <source>
        <dbReference type="ARBA" id="ARBA00022989"/>
    </source>
</evidence>
<evidence type="ECO:0000256" key="8">
    <source>
        <dbReference type="SAM" id="SignalP"/>
    </source>
</evidence>
<keyword evidence="11" id="KW-1185">Reference proteome</keyword>
<dbReference type="Pfam" id="PF00560">
    <property type="entry name" value="LRR_1"/>
    <property type="match status" value="4"/>
</dbReference>
<dbReference type="Pfam" id="PF13516">
    <property type="entry name" value="LRR_6"/>
    <property type="match status" value="1"/>
</dbReference>
<feature type="signal peptide" evidence="8">
    <location>
        <begin position="1"/>
        <end position="18"/>
    </location>
</feature>
<accession>A0AAV8TU30</accession>
<keyword evidence="2" id="KW-0433">Leucine-rich repeat</keyword>
<dbReference type="SUPFAM" id="SSF52058">
    <property type="entry name" value="L domain-like"/>
    <property type="match status" value="4"/>
</dbReference>
<comment type="caution">
    <text evidence="10">The sequence shown here is derived from an EMBL/GenBank/DDBJ whole genome shotgun (WGS) entry which is preliminary data.</text>
</comment>
<dbReference type="PANTHER" id="PTHR48057">
    <property type="entry name" value="LEUCINE-RICH REPEAT SERINE/THREONINE-PROTEIN KINASE 1"/>
    <property type="match status" value="1"/>
</dbReference>
<evidence type="ECO:0000259" key="9">
    <source>
        <dbReference type="Pfam" id="PF08263"/>
    </source>
</evidence>
<dbReference type="InterPro" id="IPR052595">
    <property type="entry name" value="LRRC69/RLP"/>
</dbReference>
<feature type="transmembrane region" description="Helical" evidence="7">
    <location>
        <begin position="837"/>
        <end position="856"/>
    </location>
</feature>
<dbReference type="AlphaFoldDB" id="A0AAV8TU30"/>
<dbReference type="FunFam" id="3.80.10.10:FF:000095">
    <property type="entry name" value="LRR receptor-like serine/threonine-protein kinase GSO1"/>
    <property type="match status" value="1"/>
</dbReference>
<evidence type="ECO:0000256" key="4">
    <source>
        <dbReference type="ARBA" id="ARBA00022737"/>
    </source>
</evidence>
<protein>
    <recommendedName>
        <fullName evidence="9">Leucine-rich repeat-containing N-terminal plant-type domain-containing protein</fullName>
    </recommendedName>
</protein>
<dbReference type="GO" id="GO:0016020">
    <property type="term" value="C:membrane"/>
    <property type="evidence" value="ECO:0007669"/>
    <property type="project" value="UniProtKB-SubCell"/>
</dbReference>
<proteinExistence type="predicted"/>
<gene>
    <name evidence="10" type="ORF">K2173_017942</name>
</gene>
<dbReference type="EMBL" id="JAIWQS010000003">
    <property type="protein sequence ID" value="KAJ8770451.1"/>
    <property type="molecule type" value="Genomic_DNA"/>
</dbReference>
<comment type="subcellular location">
    <subcellularLocation>
        <location evidence="1">Membrane</location>
        <topology evidence="1">Single-pass membrane protein</topology>
    </subcellularLocation>
</comment>
<evidence type="ECO:0000256" key="2">
    <source>
        <dbReference type="ARBA" id="ARBA00022614"/>
    </source>
</evidence>
<evidence type="ECO:0000313" key="10">
    <source>
        <dbReference type="EMBL" id="KAJ8770451.1"/>
    </source>
</evidence>
<evidence type="ECO:0000256" key="6">
    <source>
        <dbReference type="ARBA" id="ARBA00023136"/>
    </source>
</evidence>
<organism evidence="10 11">
    <name type="scientific">Erythroxylum novogranatense</name>
    <dbReference type="NCBI Taxonomy" id="1862640"/>
    <lineage>
        <taxon>Eukaryota</taxon>
        <taxon>Viridiplantae</taxon>
        <taxon>Streptophyta</taxon>
        <taxon>Embryophyta</taxon>
        <taxon>Tracheophyta</taxon>
        <taxon>Spermatophyta</taxon>
        <taxon>Magnoliopsida</taxon>
        <taxon>eudicotyledons</taxon>
        <taxon>Gunneridae</taxon>
        <taxon>Pentapetalae</taxon>
        <taxon>rosids</taxon>
        <taxon>fabids</taxon>
        <taxon>Malpighiales</taxon>
        <taxon>Erythroxylaceae</taxon>
        <taxon>Erythroxylum</taxon>
    </lineage>
</organism>
<evidence type="ECO:0000313" key="11">
    <source>
        <dbReference type="Proteomes" id="UP001159364"/>
    </source>
</evidence>
<dbReference type="InterPro" id="IPR013210">
    <property type="entry name" value="LRR_N_plant-typ"/>
</dbReference>
<dbReference type="Pfam" id="PF08263">
    <property type="entry name" value="LRRNT_2"/>
    <property type="match status" value="1"/>
</dbReference>
<dbReference type="Gene3D" id="3.80.10.10">
    <property type="entry name" value="Ribonuclease Inhibitor"/>
    <property type="match status" value="3"/>
</dbReference>
<dbReference type="PRINTS" id="PR00019">
    <property type="entry name" value="LEURICHRPT"/>
</dbReference>
<feature type="domain" description="Leucine-rich repeat-containing N-terminal plant-type" evidence="9">
    <location>
        <begin position="23"/>
        <end position="63"/>
    </location>
</feature>
<dbReference type="InterPro" id="IPR001611">
    <property type="entry name" value="Leu-rich_rpt"/>
</dbReference>
<keyword evidence="5 7" id="KW-1133">Transmembrane helix</keyword>
<evidence type="ECO:0000256" key="3">
    <source>
        <dbReference type="ARBA" id="ARBA00022692"/>
    </source>
</evidence>
<dbReference type="Pfam" id="PF13855">
    <property type="entry name" value="LRR_8"/>
    <property type="match status" value="1"/>
</dbReference>
<evidence type="ECO:0000256" key="7">
    <source>
        <dbReference type="SAM" id="Phobius"/>
    </source>
</evidence>
<keyword evidence="6 7" id="KW-0472">Membrane</keyword>
<dbReference type="PANTHER" id="PTHR48057:SF29">
    <property type="entry name" value="OS02G0609900 PROTEIN"/>
    <property type="match status" value="1"/>
</dbReference>
<dbReference type="InterPro" id="IPR032675">
    <property type="entry name" value="LRR_dom_sf"/>
</dbReference>
<reference evidence="10 11" key="1">
    <citation type="submission" date="2021-09" db="EMBL/GenBank/DDBJ databases">
        <title>Genomic insights and catalytic innovation underlie evolution of tropane alkaloids biosynthesis.</title>
        <authorList>
            <person name="Wang Y.-J."/>
            <person name="Tian T."/>
            <person name="Huang J.-P."/>
            <person name="Huang S.-X."/>
        </authorList>
    </citation>
    <scope>NUCLEOTIDE SEQUENCE [LARGE SCALE GENOMIC DNA]</scope>
    <source>
        <strain evidence="10">KIB-2018</strain>
        <tissue evidence="10">Leaf</tissue>
    </source>
</reference>